<dbReference type="Pfam" id="PF14082">
    <property type="entry name" value="SduA_C"/>
    <property type="match status" value="1"/>
</dbReference>
<evidence type="ECO:0000313" key="2">
    <source>
        <dbReference type="EMBL" id="GAA2031180.1"/>
    </source>
</evidence>
<feature type="domain" description="Shedu protein SduA C-terminal" evidence="1">
    <location>
        <begin position="401"/>
        <end position="555"/>
    </location>
</feature>
<gene>
    <name evidence="2" type="ORF">GCM10009839_33820</name>
</gene>
<accession>A0ABP5FPA8</accession>
<organism evidence="2 3">
    <name type="scientific">Catenulispora yoronensis</name>
    <dbReference type="NCBI Taxonomy" id="450799"/>
    <lineage>
        <taxon>Bacteria</taxon>
        <taxon>Bacillati</taxon>
        <taxon>Actinomycetota</taxon>
        <taxon>Actinomycetes</taxon>
        <taxon>Catenulisporales</taxon>
        <taxon>Catenulisporaceae</taxon>
        <taxon>Catenulispora</taxon>
    </lineage>
</organism>
<evidence type="ECO:0000259" key="1">
    <source>
        <dbReference type="Pfam" id="PF14082"/>
    </source>
</evidence>
<reference evidence="3" key="1">
    <citation type="journal article" date="2019" name="Int. J. Syst. Evol. Microbiol.">
        <title>The Global Catalogue of Microorganisms (GCM) 10K type strain sequencing project: providing services to taxonomists for standard genome sequencing and annotation.</title>
        <authorList>
            <consortium name="The Broad Institute Genomics Platform"/>
            <consortium name="The Broad Institute Genome Sequencing Center for Infectious Disease"/>
            <person name="Wu L."/>
            <person name="Ma J."/>
        </authorList>
    </citation>
    <scope>NUCLEOTIDE SEQUENCE [LARGE SCALE GENOMIC DNA]</scope>
    <source>
        <strain evidence="3">JCM 16014</strain>
    </source>
</reference>
<dbReference type="InterPro" id="IPR025359">
    <property type="entry name" value="SduA_C"/>
</dbReference>
<dbReference type="RefSeq" id="WP_344666554.1">
    <property type="nucleotide sequence ID" value="NZ_BAAAQN010000017.1"/>
</dbReference>
<evidence type="ECO:0000313" key="3">
    <source>
        <dbReference type="Proteomes" id="UP001500751"/>
    </source>
</evidence>
<comment type="caution">
    <text evidence="2">The sequence shown here is derived from an EMBL/GenBank/DDBJ whole genome shotgun (WGS) entry which is preliminary data.</text>
</comment>
<sequence>MRRWLFFTEGGGKERIVHTSAVVGDEVALWRSGPDSGIVAIGTIVGLQPVIDELAALGRRLQEPGGDPDERPVGLRAAARYDRTYLSNPLTGPVLRRLGLGEVWRRGRSGPGVTFKPPFPGPLRLDDDQWNTLITALAADHPDGGNPRFWVVEPGTILSRSDVRDAFGAGLRSVETSSSRLACDLLFVNDRHEDPLLLPRWCEDVLLVPGQERRGSVIDSDGTTLVADHVYRGRPLHLFQAREQLCRYVGEFLVDQARPIEEWIDAGRRRVRPPRRSFLARVTEAEGRPAELQDFRVPVLRLRQLSGLAAFAGQDDPFDGPVRSHGLRTYLATDLGVTARDAHGVGTTVQGLVRLLQQQPDVAAVIEDSINELQALAALTENARRRSDLDALRKVVADPDSKEADLQKALERMTWVFGGQFLSTTGRRNLTATDQLDLALIRPDRSLHGVELKLANISPLIKPDHESRGYDQYVVSAKVSDAAGQAKNYLKELDRERDIIWSKFGIDTKSAGMTVVIGSAAFAEPKVRPHIAETLRTYNEFLSSRIRVITYDQLVDDAERASALADVGDDEH</sequence>
<protein>
    <recommendedName>
        <fullName evidence="1">Shedu protein SduA C-terminal domain-containing protein</fullName>
    </recommendedName>
</protein>
<name>A0ABP5FPA8_9ACTN</name>
<keyword evidence="3" id="KW-1185">Reference proteome</keyword>
<dbReference type="Proteomes" id="UP001500751">
    <property type="component" value="Unassembled WGS sequence"/>
</dbReference>
<dbReference type="EMBL" id="BAAAQN010000017">
    <property type="protein sequence ID" value="GAA2031180.1"/>
    <property type="molecule type" value="Genomic_DNA"/>
</dbReference>
<proteinExistence type="predicted"/>